<dbReference type="AlphaFoldDB" id="A0A380MYU0"/>
<dbReference type="Proteomes" id="UP000254575">
    <property type="component" value="Unassembled WGS sequence"/>
</dbReference>
<dbReference type="PANTHER" id="PTHR30629:SF2">
    <property type="entry name" value="PROPHAGE INTEGRASE INTS-RELATED"/>
    <property type="match status" value="1"/>
</dbReference>
<reference evidence="6 7" key="1">
    <citation type="submission" date="2018-06" db="EMBL/GenBank/DDBJ databases">
        <authorList>
            <consortium name="Pathogen Informatics"/>
            <person name="Doyle S."/>
        </authorList>
    </citation>
    <scope>NUCLEOTIDE SEQUENCE [LARGE SCALE GENOMIC DNA]</scope>
    <source>
        <strain evidence="6 7">NCTC10717</strain>
    </source>
</reference>
<evidence type="ECO:0000256" key="3">
    <source>
        <dbReference type="ARBA" id="ARBA00023125"/>
    </source>
</evidence>
<keyword evidence="7" id="KW-1185">Reference proteome</keyword>
<gene>
    <name evidence="6" type="primary">intS_2</name>
    <name evidence="6" type="ORF">NCTC10717_01209</name>
</gene>
<dbReference type="Gene3D" id="1.10.150.130">
    <property type="match status" value="1"/>
</dbReference>
<dbReference type="InterPro" id="IPR038488">
    <property type="entry name" value="Integrase_DNA-bd_sf"/>
</dbReference>
<dbReference type="Pfam" id="PF00589">
    <property type="entry name" value="Phage_integrase"/>
    <property type="match status" value="1"/>
</dbReference>
<dbReference type="OrthoDB" id="9795573at2"/>
<dbReference type="InterPro" id="IPR025166">
    <property type="entry name" value="Integrase_DNA_bind_dom"/>
</dbReference>
<evidence type="ECO:0000256" key="2">
    <source>
        <dbReference type="ARBA" id="ARBA00022908"/>
    </source>
</evidence>
<dbReference type="CDD" id="cd00801">
    <property type="entry name" value="INT_P4_C"/>
    <property type="match status" value="1"/>
</dbReference>
<dbReference type="RefSeq" id="WP_115218447.1">
    <property type="nucleotide sequence ID" value="NZ_UHIA01000004.1"/>
</dbReference>
<dbReference type="PANTHER" id="PTHR30629">
    <property type="entry name" value="PROPHAGE INTEGRASE"/>
    <property type="match status" value="1"/>
</dbReference>
<dbReference type="GO" id="GO:0015074">
    <property type="term" value="P:DNA integration"/>
    <property type="evidence" value="ECO:0007669"/>
    <property type="project" value="UniProtKB-KW"/>
</dbReference>
<dbReference type="Gene3D" id="1.10.443.10">
    <property type="entry name" value="Intergrase catalytic core"/>
    <property type="match status" value="1"/>
</dbReference>
<dbReference type="PROSITE" id="PS51898">
    <property type="entry name" value="TYR_RECOMBINASE"/>
    <property type="match status" value="1"/>
</dbReference>
<keyword evidence="4" id="KW-0233">DNA recombination</keyword>
<dbReference type="InterPro" id="IPR002104">
    <property type="entry name" value="Integrase_catalytic"/>
</dbReference>
<organism evidence="6 7">
    <name type="scientific">Suttonella indologenes</name>
    <dbReference type="NCBI Taxonomy" id="13276"/>
    <lineage>
        <taxon>Bacteria</taxon>
        <taxon>Pseudomonadati</taxon>
        <taxon>Pseudomonadota</taxon>
        <taxon>Gammaproteobacteria</taxon>
        <taxon>Cardiobacteriales</taxon>
        <taxon>Cardiobacteriaceae</taxon>
        <taxon>Suttonella</taxon>
    </lineage>
</organism>
<feature type="domain" description="Tyr recombinase" evidence="5">
    <location>
        <begin position="209"/>
        <end position="387"/>
    </location>
</feature>
<evidence type="ECO:0000256" key="4">
    <source>
        <dbReference type="ARBA" id="ARBA00023172"/>
    </source>
</evidence>
<dbReference type="Pfam" id="PF22022">
    <property type="entry name" value="Phage_int_M"/>
    <property type="match status" value="1"/>
</dbReference>
<name>A0A380MYU0_9GAMM</name>
<evidence type="ECO:0000259" key="5">
    <source>
        <dbReference type="PROSITE" id="PS51898"/>
    </source>
</evidence>
<proteinExistence type="inferred from homology"/>
<dbReference type="Pfam" id="PF13356">
    <property type="entry name" value="Arm-DNA-bind_3"/>
    <property type="match status" value="1"/>
</dbReference>
<evidence type="ECO:0000313" key="7">
    <source>
        <dbReference type="Proteomes" id="UP000254575"/>
    </source>
</evidence>
<evidence type="ECO:0000313" key="6">
    <source>
        <dbReference type="EMBL" id="SUO96851.1"/>
    </source>
</evidence>
<protein>
    <submittedName>
        <fullName evidence="6">Prophage CPS-53 integrase</fullName>
    </submittedName>
</protein>
<dbReference type="InterPro" id="IPR010998">
    <property type="entry name" value="Integrase_recombinase_N"/>
</dbReference>
<comment type="similarity">
    <text evidence="1">Belongs to the 'phage' integrase family.</text>
</comment>
<keyword evidence="2" id="KW-0229">DNA integration</keyword>
<dbReference type="InterPro" id="IPR050808">
    <property type="entry name" value="Phage_Integrase"/>
</dbReference>
<dbReference type="GO" id="GO:0003677">
    <property type="term" value="F:DNA binding"/>
    <property type="evidence" value="ECO:0007669"/>
    <property type="project" value="UniProtKB-KW"/>
</dbReference>
<dbReference type="InterPro" id="IPR053876">
    <property type="entry name" value="Phage_int_M"/>
</dbReference>
<dbReference type="SUPFAM" id="SSF56349">
    <property type="entry name" value="DNA breaking-rejoining enzymes"/>
    <property type="match status" value="1"/>
</dbReference>
<dbReference type="InterPro" id="IPR013762">
    <property type="entry name" value="Integrase-like_cat_sf"/>
</dbReference>
<evidence type="ECO:0000256" key="1">
    <source>
        <dbReference type="ARBA" id="ARBA00008857"/>
    </source>
</evidence>
<accession>A0A380MYU0</accession>
<sequence>MGKLTAKACENAKPTIDGKPKRYADGLGLYLEAGSRGKYWRAAYRFEGKQKTAAFGVYPEVSLAQARAAHAVFRQTLAQGIDPNAQKKQAKAEAGGITSFASIAEDWLETTAKAKNWTDKHRTDIALNLKNHILPAFGRLNIEALTAPDIIAHIAGIAQPYTAEYTLGNIKRICRHAFNMRLIPYSPAELLKAGELLPAHQGNPMRHIVEPEIIGEALIAIERAPAALPASRAFLRLLPYLFCRPSELRLALWQELQEDTLHIPKERMKKRRPHLIPLPRQAQALIEEMRLHSAHTPYILANTFGGRIAPITEGAAYKILKSNRIRQGQSLHELTTLHGWRHTASTLLHEQGYPSHLIEMQLAHADKNSVRGTYNHADYLDDRRAMMQAYADYLDGLKAQALEKEQQCNT</sequence>
<dbReference type="Gene3D" id="3.30.160.390">
    <property type="entry name" value="Integrase, DNA-binding domain"/>
    <property type="match status" value="1"/>
</dbReference>
<dbReference type="GO" id="GO:0006310">
    <property type="term" value="P:DNA recombination"/>
    <property type="evidence" value="ECO:0007669"/>
    <property type="project" value="UniProtKB-KW"/>
</dbReference>
<dbReference type="InterPro" id="IPR011010">
    <property type="entry name" value="DNA_brk_join_enz"/>
</dbReference>
<dbReference type="EMBL" id="UHIA01000004">
    <property type="protein sequence ID" value="SUO96851.1"/>
    <property type="molecule type" value="Genomic_DNA"/>
</dbReference>
<keyword evidence="3" id="KW-0238">DNA-binding</keyword>